<dbReference type="EMBL" id="LXHC01000028">
    <property type="protein sequence ID" value="OAU94628.1"/>
    <property type="molecule type" value="Genomic_DNA"/>
</dbReference>
<comment type="caution">
    <text evidence="1">The sequence shown here is derived from an EMBL/GenBank/DDBJ whole genome shotgun (WGS) entry which is preliminary data.</text>
</comment>
<dbReference type="PATRIC" id="fig|480.237.peg.1257"/>
<accession>A0A198UDX0</accession>
<keyword evidence="2" id="KW-1185">Reference proteome</keyword>
<dbReference type="Proteomes" id="UP000078228">
    <property type="component" value="Unassembled WGS sequence"/>
</dbReference>
<reference evidence="1 2" key="1">
    <citation type="journal article" date="2016" name="Genome Biol. Evol.">
        <title>Comparative Genomic Analyses of the Moraxella catarrhalis Serosensitive and Seroresistant Lineages Demonstrate Their Independent Evolution.</title>
        <authorList>
            <person name="Earl J.P."/>
            <person name="de Vries S.P."/>
            <person name="Ahmed A."/>
            <person name="Powell E."/>
            <person name="Schultz M.P."/>
            <person name="Hermans P.W."/>
            <person name="Hill D.J."/>
            <person name="Zhou Z."/>
            <person name="Constantinidou C.I."/>
            <person name="Hu F.Z."/>
            <person name="Bootsma H.J."/>
            <person name="Ehrlich G.D."/>
        </authorList>
    </citation>
    <scope>NUCLEOTIDE SEQUENCE [LARGE SCALE GENOMIC DNA]</scope>
    <source>
        <strain evidence="1 2">Z7542</strain>
    </source>
</reference>
<name>A0A198UDX0_MORCA</name>
<organism evidence="1 2">
    <name type="scientific">Moraxella catarrhalis</name>
    <name type="common">Branhamella catarrhalis</name>
    <dbReference type="NCBI Taxonomy" id="480"/>
    <lineage>
        <taxon>Bacteria</taxon>
        <taxon>Pseudomonadati</taxon>
        <taxon>Pseudomonadota</taxon>
        <taxon>Gammaproteobacteria</taxon>
        <taxon>Moraxellales</taxon>
        <taxon>Moraxellaceae</taxon>
        <taxon>Moraxella</taxon>
    </lineage>
</organism>
<protein>
    <submittedName>
        <fullName evidence="1">Uncharacterized protein</fullName>
    </submittedName>
</protein>
<proteinExistence type="predicted"/>
<gene>
    <name evidence="1" type="ORF">AO384_1985</name>
</gene>
<dbReference type="AlphaFoldDB" id="A0A198UDX0"/>
<evidence type="ECO:0000313" key="2">
    <source>
        <dbReference type="Proteomes" id="UP000078228"/>
    </source>
</evidence>
<sequence>MGEFLQMDTNSQIHQYFKQHWQAWFPNLGSYPNFAKQCVNLLQVKTLITNFDFVSAKIDERLVAPDMLDNIKGLLGADMGYISSDLSEYYFKRCIDL</sequence>
<evidence type="ECO:0000313" key="1">
    <source>
        <dbReference type="EMBL" id="OAU94628.1"/>
    </source>
</evidence>